<reference evidence="1" key="1">
    <citation type="submission" date="2020-03" db="EMBL/GenBank/DDBJ databases">
        <title>The deep terrestrial virosphere.</title>
        <authorList>
            <person name="Holmfeldt K."/>
            <person name="Nilsson E."/>
            <person name="Simone D."/>
            <person name="Lopez-Fernandez M."/>
            <person name="Wu X."/>
            <person name="de Brujin I."/>
            <person name="Lundin D."/>
            <person name="Andersson A."/>
            <person name="Bertilsson S."/>
            <person name="Dopson M."/>
        </authorList>
    </citation>
    <scope>NUCLEOTIDE SEQUENCE</scope>
    <source>
        <strain evidence="1">TM448A00274</strain>
        <strain evidence="2">TM448B00451</strain>
    </source>
</reference>
<evidence type="ECO:0000313" key="2">
    <source>
        <dbReference type="EMBL" id="QJH95482.1"/>
    </source>
</evidence>
<dbReference type="AlphaFoldDB" id="A0A6H1ZE38"/>
<dbReference type="SUPFAM" id="SSF47598">
    <property type="entry name" value="Ribbon-helix-helix"/>
    <property type="match status" value="1"/>
</dbReference>
<sequence>MQEKFIKIVVRKLTEKKHQEFKIICIKKKITMQDAYIEMVDRFIAEWQETDSRY</sequence>
<gene>
    <name evidence="1" type="ORF">TM448A00274_0013</name>
    <name evidence="2" type="ORF">TM448B00451_0006</name>
</gene>
<dbReference type="Gene3D" id="1.10.1220.10">
    <property type="entry name" value="Met repressor-like"/>
    <property type="match status" value="1"/>
</dbReference>
<protein>
    <submittedName>
        <fullName evidence="1">Uncharacterized protein</fullName>
    </submittedName>
</protein>
<dbReference type="GO" id="GO:0006355">
    <property type="term" value="P:regulation of DNA-templated transcription"/>
    <property type="evidence" value="ECO:0007669"/>
    <property type="project" value="InterPro"/>
</dbReference>
<proteinExistence type="predicted"/>
<name>A0A6H1ZE38_9ZZZZ</name>
<dbReference type="InterPro" id="IPR013321">
    <property type="entry name" value="Arc_rbn_hlx_hlx"/>
</dbReference>
<organism evidence="1">
    <name type="scientific">viral metagenome</name>
    <dbReference type="NCBI Taxonomy" id="1070528"/>
    <lineage>
        <taxon>unclassified sequences</taxon>
        <taxon>metagenomes</taxon>
        <taxon>organismal metagenomes</taxon>
    </lineage>
</organism>
<dbReference type="EMBL" id="MT143996">
    <property type="protein sequence ID" value="QJA45729.1"/>
    <property type="molecule type" value="Genomic_DNA"/>
</dbReference>
<dbReference type="InterPro" id="IPR010985">
    <property type="entry name" value="Ribbon_hlx_hlx"/>
</dbReference>
<dbReference type="EMBL" id="MT144621">
    <property type="protein sequence ID" value="QJH95482.1"/>
    <property type="molecule type" value="Genomic_DNA"/>
</dbReference>
<accession>A0A6H1ZE38</accession>
<evidence type="ECO:0000313" key="1">
    <source>
        <dbReference type="EMBL" id="QJA45729.1"/>
    </source>
</evidence>